<feature type="compositionally biased region" description="Low complexity" evidence="2">
    <location>
        <begin position="634"/>
        <end position="655"/>
    </location>
</feature>
<dbReference type="PANTHER" id="PTHR45982">
    <property type="entry name" value="REGULATOR OF CHROMOSOME CONDENSATION"/>
    <property type="match status" value="1"/>
</dbReference>
<dbReference type="AlphaFoldDB" id="A0AAV9J3C6"/>
<evidence type="ECO:0000313" key="4">
    <source>
        <dbReference type="EMBL" id="KAK4539183.1"/>
    </source>
</evidence>
<dbReference type="PROSITE" id="PS50181">
    <property type="entry name" value="FBOX"/>
    <property type="match status" value="1"/>
</dbReference>
<evidence type="ECO:0000313" key="5">
    <source>
        <dbReference type="Proteomes" id="UP001324427"/>
    </source>
</evidence>
<accession>A0AAV9J3C6</accession>
<feature type="region of interest" description="Disordered" evidence="2">
    <location>
        <begin position="680"/>
        <end position="713"/>
    </location>
</feature>
<protein>
    <recommendedName>
        <fullName evidence="3">F-box domain-containing protein</fullName>
    </recommendedName>
</protein>
<dbReference type="InterPro" id="IPR000408">
    <property type="entry name" value="Reg_chr_condens"/>
</dbReference>
<organism evidence="4 5">
    <name type="scientific">Oleoguttula mirabilis</name>
    <dbReference type="NCBI Taxonomy" id="1507867"/>
    <lineage>
        <taxon>Eukaryota</taxon>
        <taxon>Fungi</taxon>
        <taxon>Dikarya</taxon>
        <taxon>Ascomycota</taxon>
        <taxon>Pezizomycotina</taxon>
        <taxon>Dothideomycetes</taxon>
        <taxon>Dothideomycetidae</taxon>
        <taxon>Mycosphaerellales</taxon>
        <taxon>Teratosphaeriaceae</taxon>
        <taxon>Oleoguttula</taxon>
    </lineage>
</organism>
<dbReference type="InterPro" id="IPR001810">
    <property type="entry name" value="F-box_dom"/>
</dbReference>
<keyword evidence="5" id="KW-1185">Reference proteome</keyword>
<dbReference type="InterPro" id="IPR009091">
    <property type="entry name" value="RCC1/BLIP-II"/>
</dbReference>
<feature type="compositionally biased region" description="Basic and acidic residues" evidence="2">
    <location>
        <begin position="620"/>
        <end position="633"/>
    </location>
</feature>
<dbReference type="GO" id="GO:0005737">
    <property type="term" value="C:cytoplasm"/>
    <property type="evidence" value="ECO:0007669"/>
    <property type="project" value="TreeGrafter"/>
</dbReference>
<feature type="region of interest" description="Disordered" evidence="2">
    <location>
        <begin position="620"/>
        <end position="655"/>
    </location>
</feature>
<evidence type="ECO:0000256" key="1">
    <source>
        <dbReference type="PROSITE-ProRule" id="PRU00235"/>
    </source>
</evidence>
<dbReference type="InterPro" id="IPR036047">
    <property type="entry name" value="F-box-like_dom_sf"/>
</dbReference>
<comment type="caution">
    <text evidence="4">The sequence shown here is derived from an EMBL/GenBank/DDBJ whole genome shotgun (WGS) entry which is preliminary data.</text>
</comment>
<feature type="domain" description="F-box" evidence="3">
    <location>
        <begin position="4"/>
        <end position="52"/>
    </location>
</feature>
<gene>
    <name evidence="4" type="ORF">LTR36_001183</name>
</gene>
<sequence length="764" mass="83290">MANPTNLLDLPVDILLLIFPYLDAASFLSLTSSCAALHSPSFTNDSQYWSTLVRTTFRVPNQPVVQTDGVRWQKLYKRLRTQSRIYTWGNNEKACLGHSYDTPSGPRGRMRHARRRQHISWPAEMQATEGLGIVSDVQCGGWSTSLLTAKGALYTVGVLDGLHIFQRPPFRQAAMTQPTALRYPPGFVPPRERHDASTAIRQFSSGRSHVLGLSDSGRIWSWQSIELAALHVKFLHHETKEAGQGTGSRGTVHKVVAGWNKSAALIEGTGIVLWDPLQREVDETEIEDTALVLLSAVGPKTGFRHTKGSKRGRETAGDAYDASLAETVGEVKGFILLEHVVLFNTDIGRVFAAQIFWDRNQQRIGEPVEVTVGNPQSPAEAAADAVTANQPAGSAFATDVQGSFQSFAIFTKAGEVLTSNQDRLMDLLLNRPTQHPLFTRIPALQHHGVISLAFGDYHFHALHSSGSITSYGTEPQGCGCLGLGGDADPEGRLRGIRYQGIGGDGRLVPHAYSEGRRVWFEEQKRDWIKFITAGGGDPAEAAARMRDALGSPDVRCQGEVSEWVEQQGRDWEGKFGVASGEENDDGLGAYFALSVTAAGWHSGALVLVNEDLAARVREACEVRDPMTPPEKETSSTPTTSAAAEPSATPTTTSSSSLFSWATSTALDYTRWFLGIAPYSASSSSPSPPPNPNNNNNNGGRTEQQIHYPRSYGDSPRAGYKYVWASDHFPRLRLSDGTAMPGEVEFDEWRYARPVFDLDAGAAPV</sequence>
<evidence type="ECO:0000256" key="2">
    <source>
        <dbReference type="SAM" id="MobiDB-lite"/>
    </source>
</evidence>
<name>A0AAV9J3C6_9PEZI</name>
<dbReference type="Gene3D" id="2.130.10.30">
    <property type="entry name" value="Regulator of chromosome condensation 1/beta-lactamase-inhibitor protein II"/>
    <property type="match status" value="2"/>
</dbReference>
<dbReference type="PANTHER" id="PTHR45982:SF3">
    <property type="entry name" value="F-BOX PROTEIN POF9"/>
    <property type="match status" value="1"/>
</dbReference>
<proteinExistence type="predicted"/>
<dbReference type="Proteomes" id="UP001324427">
    <property type="component" value="Unassembled WGS sequence"/>
</dbReference>
<dbReference type="PROSITE" id="PS50012">
    <property type="entry name" value="RCC1_3"/>
    <property type="match status" value="1"/>
</dbReference>
<dbReference type="EMBL" id="JAVFHQ010000112">
    <property type="protein sequence ID" value="KAK4539183.1"/>
    <property type="molecule type" value="Genomic_DNA"/>
</dbReference>
<reference evidence="4 5" key="1">
    <citation type="submission" date="2021-11" db="EMBL/GenBank/DDBJ databases">
        <title>Black yeast isolated from Biological Soil Crust.</title>
        <authorList>
            <person name="Kurbessoian T."/>
        </authorList>
    </citation>
    <scope>NUCLEOTIDE SEQUENCE [LARGE SCALE GENOMIC DNA]</scope>
    <source>
        <strain evidence="4 5">CCFEE 5522</strain>
    </source>
</reference>
<feature type="repeat" description="RCC1" evidence="1">
    <location>
        <begin position="83"/>
        <end position="150"/>
    </location>
</feature>
<evidence type="ECO:0000259" key="3">
    <source>
        <dbReference type="PROSITE" id="PS50181"/>
    </source>
</evidence>
<dbReference type="SUPFAM" id="SSF50985">
    <property type="entry name" value="RCC1/BLIP-II"/>
    <property type="match status" value="2"/>
</dbReference>
<dbReference type="SUPFAM" id="SSF81383">
    <property type="entry name" value="F-box domain"/>
    <property type="match status" value="1"/>
</dbReference>
<dbReference type="InterPro" id="IPR051553">
    <property type="entry name" value="Ran_GTPase-activating"/>
</dbReference>
<dbReference type="GO" id="GO:0005085">
    <property type="term" value="F:guanyl-nucleotide exchange factor activity"/>
    <property type="evidence" value="ECO:0007669"/>
    <property type="project" value="TreeGrafter"/>
</dbReference>